<keyword evidence="3" id="KW-1185">Reference proteome</keyword>
<evidence type="ECO:0000313" key="2">
    <source>
        <dbReference type="EMBL" id="OZG59534.1"/>
    </source>
</evidence>
<gene>
    <name evidence="2" type="ORF">BMYO_1379</name>
</gene>
<reference evidence="2 3" key="1">
    <citation type="journal article" date="2017" name="BMC Genomics">
        <title>Comparative genomic and phylogenomic analyses of the Bifidobacteriaceae family.</title>
        <authorList>
            <person name="Lugli G.A."/>
            <person name="Milani C."/>
            <person name="Turroni F."/>
            <person name="Duranti S."/>
            <person name="Mancabelli L."/>
            <person name="Mangifesta M."/>
            <person name="Ferrario C."/>
            <person name="Modesto M."/>
            <person name="Mattarelli P."/>
            <person name="Jiri K."/>
            <person name="van Sinderen D."/>
            <person name="Ventura M."/>
        </authorList>
    </citation>
    <scope>NUCLEOTIDE SEQUENCE [LARGE SCALE GENOMIC DNA]</scope>
    <source>
        <strain evidence="2 3">DSM 100196</strain>
    </source>
</reference>
<feature type="transmembrane region" description="Helical" evidence="1">
    <location>
        <begin position="39"/>
        <end position="58"/>
    </location>
</feature>
<dbReference type="Proteomes" id="UP000216871">
    <property type="component" value="Unassembled WGS sequence"/>
</dbReference>
<keyword evidence="1" id="KW-0812">Transmembrane</keyword>
<organism evidence="2 3">
    <name type="scientific">Bifidobacterium myosotis</name>
    <dbReference type="NCBI Taxonomy" id="1630166"/>
    <lineage>
        <taxon>Bacteria</taxon>
        <taxon>Bacillati</taxon>
        <taxon>Actinomycetota</taxon>
        <taxon>Actinomycetes</taxon>
        <taxon>Bifidobacteriales</taxon>
        <taxon>Bifidobacteriaceae</taxon>
        <taxon>Bifidobacterium</taxon>
    </lineage>
</organism>
<feature type="transmembrane region" description="Helical" evidence="1">
    <location>
        <begin position="12"/>
        <end position="33"/>
    </location>
</feature>
<evidence type="ECO:0000256" key="1">
    <source>
        <dbReference type="SAM" id="Phobius"/>
    </source>
</evidence>
<protein>
    <submittedName>
        <fullName evidence="2">Uncharacterized protein</fullName>
    </submittedName>
</protein>
<keyword evidence="1" id="KW-0472">Membrane</keyword>
<accession>A0A261FK40</accession>
<name>A0A261FK40_9BIFI</name>
<comment type="caution">
    <text evidence="2">The sequence shown here is derived from an EMBL/GenBank/DDBJ whole genome shotgun (WGS) entry which is preliminary data.</text>
</comment>
<proteinExistence type="predicted"/>
<dbReference type="EMBL" id="MWWW01000014">
    <property type="protein sequence ID" value="OZG59534.1"/>
    <property type="molecule type" value="Genomic_DNA"/>
</dbReference>
<sequence length="191" mass="21590">MKRNNTEYYAGLGCFLLSGLFCAGALLFALASASWDRTAPIIALVACLIGLILLILGFRQRQVYQSNIGNVVSALYPAIAADEHSIEEIRKSMQTDLLRFPITCRNAEASAYMLQMLMCGRASDFNTAVNLWESYDHRQRMEQFEREKVQEARKQTTALTVSAVAQVSQAFESRRQTKELRGLREDLSRRL</sequence>
<keyword evidence="1" id="KW-1133">Transmembrane helix</keyword>
<dbReference type="AlphaFoldDB" id="A0A261FK40"/>
<evidence type="ECO:0000313" key="3">
    <source>
        <dbReference type="Proteomes" id="UP000216871"/>
    </source>
</evidence>